<proteinExistence type="predicted"/>
<sequence length="141" mass="15197">MQSPRAKEGRDVGFAGRSAILFAMATVSKAIEPILIDLSQSHSKNASMGYEYSLASAMAMAELMKAFLCFISLLAVRKKCLQLAEIDLKESRAFAAPAVMLAIANQTLFVGISYLGALFNQIARKAVCIMATAMLSQIWGV</sequence>
<feature type="transmembrane region" description="Helical" evidence="1">
    <location>
        <begin position="54"/>
        <end position="74"/>
    </location>
</feature>
<feature type="transmembrane region" description="Helical" evidence="1">
    <location>
        <begin position="94"/>
        <end position="116"/>
    </location>
</feature>
<dbReference type="EMBL" id="HBKN01006795">
    <property type="protein sequence ID" value="CAE2262395.1"/>
    <property type="molecule type" value="Transcribed_RNA"/>
</dbReference>
<keyword evidence="1" id="KW-1133">Transmembrane helix</keyword>
<dbReference type="AlphaFoldDB" id="A0A7S4N3B7"/>
<name>A0A7S4N3B7_GUITH</name>
<keyword evidence="1" id="KW-0812">Transmembrane</keyword>
<gene>
    <name evidence="2" type="ORF">GTHE00462_LOCUS5451</name>
</gene>
<accession>A0A7S4N3B7</accession>
<evidence type="ECO:0000313" key="2">
    <source>
        <dbReference type="EMBL" id="CAE2262395.1"/>
    </source>
</evidence>
<keyword evidence="1" id="KW-0472">Membrane</keyword>
<protein>
    <submittedName>
        <fullName evidence="2">Uncharacterized protein</fullName>
    </submittedName>
</protein>
<organism evidence="2">
    <name type="scientific">Guillardia theta</name>
    <name type="common">Cryptophyte</name>
    <name type="synonym">Cryptomonas phi</name>
    <dbReference type="NCBI Taxonomy" id="55529"/>
    <lineage>
        <taxon>Eukaryota</taxon>
        <taxon>Cryptophyceae</taxon>
        <taxon>Pyrenomonadales</taxon>
        <taxon>Geminigeraceae</taxon>
        <taxon>Guillardia</taxon>
    </lineage>
</organism>
<evidence type="ECO:0000256" key="1">
    <source>
        <dbReference type="SAM" id="Phobius"/>
    </source>
</evidence>
<reference evidence="2" key="1">
    <citation type="submission" date="2021-01" db="EMBL/GenBank/DDBJ databases">
        <authorList>
            <person name="Corre E."/>
            <person name="Pelletier E."/>
            <person name="Niang G."/>
            <person name="Scheremetjew M."/>
            <person name="Finn R."/>
            <person name="Kale V."/>
            <person name="Holt S."/>
            <person name="Cochrane G."/>
            <person name="Meng A."/>
            <person name="Brown T."/>
            <person name="Cohen L."/>
        </authorList>
    </citation>
    <scope>NUCLEOTIDE SEQUENCE</scope>
    <source>
        <strain evidence="2">CCMP 2712</strain>
    </source>
</reference>